<dbReference type="PANTHER" id="PTHR43166">
    <property type="entry name" value="AMINO ACID IMPORT ATP-BINDING PROTEIN"/>
    <property type="match status" value="1"/>
</dbReference>
<dbReference type="EMBL" id="JQBK01000005">
    <property type="protein sequence ID" value="KRN87297.1"/>
    <property type="molecule type" value="Genomic_DNA"/>
</dbReference>
<dbReference type="Pfam" id="PF00005">
    <property type="entry name" value="ABC_tran"/>
    <property type="match status" value="1"/>
</dbReference>
<dbReference type="GO" id="GO:0015424">
    <property type="term" value="F:ABC-type amino acid transporter activity"/>
    <property type="evidence" value="ECO:0007669"/>
    <property type="project" value="InterPro"/>
</dbReference>
<evidence type="ECO:0000313" key="9">
    <source>
        <dbReference type="Proteomes" id="UP000051491"/>
    </source>
</evidence>
<dbReference type="SMART" id="SM00382">
    <property type="entry name" value="AAA"/>
    <property type="match status" value="1"/>
</dbReference>
<keyword evidence="4" id="KW-0547">Nucleotide-binding</keyword>
<dbReference type="PANTHER" id="PTHR43166:SF35">
    <property type="entry name" value="L-CYSTINE IMPORT ATP-BINDING PROTEIN TCYN"/>
    <property type="match status" value="1"/>
</dbReference>
<dbReference type="GO" id="GO:0005886">
    <property type="term" value="C:plasma membrane"/>
    <property type="evidence" value="ECO:0007669"/>
    <property type="project" value="UniProtKB-SubCell"/>
</dbReference>
<dbReference type="PIRSF" id="PIRSF039085">
    <property type="entry name" value="ABC_ATPase_HisP"/>
    <property type="match status" value="1"/>
</dbReference>
<comment type="subcellular location">
    <subcellularLocation>
        <location evidence="1">Cell membrane</location>
        <topology evidence="1">Peripheral membrane protein</topology>
    </subcellularLocation>
</comment>
<dbReference type="STRING" id="89059.LAC1533_0085"/>
<comment type="caution">
    <text evidence="8">The sequence shown here is derived from an EMBL/GenBank/DDBJ whole genome shotgun (WGS) entry which is preliminary data.</text>
</comment>
<evidence type="ECO:0000313" key="8">
    <source>
        <dbReference type="EMBL" id="KRN87297.1"/>
    </source>
</evidence>
<dbReference type="PROSITE" id="PS00211">
    <property type="entry name" value="ABC_TRANSPORTER_1"/>
    <property type="match status" value="1"/>
</dbReference>
<keyword evidence="2" id="KW-0813">Transport</keyword>
<dbReference type="RefSeq" id="WP_010495492.1">
    <property type="nucleotide sequence ID" value="NZ_JQBK01000005.1"/>
</dbReference>
<dbReference type="GO" id="GO:0005524">
    <property type="term" value="F:ATP binding"/>
    <property type="evidence" value="ECO:0007669"/>
    <property type="project" value="UniProtKB-KW"/>
</dbReference>
<dbReference type="InterPro" id="IPR027417">
    <property type="entry name" value="P-loop_NTPase"/>
</dbReference>
<dbReference type="OrthoDB" id="9804199at2"/>
<organism evidence="8 9">
    <name type="scientific">Ligilactobacillus acidipiscis</name>
    <dbReference type="NCBI Taxonomy" id="89059"/>
    <lineage>
        <taxon>Bacteria</taxon>
        <taxon>Bacillati</taxon>
        <taxon>Bacillota</taxon>
        <taxon>Bacilli</taxon>
        <taxon>Lactobacillales</taxon>
        <taxon>Lactobacillaceae</taxon>
        <taxon>Ligilactobacillus</taxon>
    </lineage>
</organism>
<dbReference type="InterPro" id="IPR030679">
    <property type="entry name" value="ABC_ATPase_HisP-typ"/>
</dbReference>
<dbReference type="AlphaFoldDB" id="A0A0R2KCX1"/>
<evidence type="ECO:0000256" key="5">
    <source>
        <dbReference type="ARBA" id="ARBA00022840"/>
    </source>
</evidence>
<evidence type="ECO:0000256" key="1">
    <source>
        <dbReference type="ARBA" id="ARBA00004202"/>
    </source>
</evidence>
<evidence type="ECO:0000256" key="6">
    <source>
        <dbReference type="ARBA" id="ARBA00023136"/>
    </source>
</evidence>
<reference evidence="8 9" key="1">
    <citation type="journal article" date="2015" name="Genome Announc.">
        <title>Expanding the biotechnology potential of lactobacilli through comparative genomics of 213 strains and associated genera.</title>
        <authorList>
            <person name="Sun Z."/>
            <person name="Harris H.M."/>
            <person name="McCann A."/>
            <person name="Guo C."/>
            <person name="Argimon S."/>
            <person name="Zhang W."/>
            <person name="Yang X."/>
            <person name="Jeffery I.B."/>
            <person name="Cooney J.C."/>
            <person name="Kagawa T.F."/>
            <person name="Liu W."/>
            <person name="Song Y."/>
            <person name="Salvetti E."/>
            <person name="Wrobel A."/>
            <person name="Rasinkangas P."/>
            <person name="Parkhill J."/>
            <person name="Rea M.C."/>
            <person name="O'Sullivan O."/>
            <person name="Ritari J."/>
            <person name="Douillard F.P."/>
            <person name="Paul Ross R."/>
            <person name="Yang R."/>
            <person name="Briner A.E."/>
            <person name="Felis G.E."/>
            <person name="de Vos W.M."/>
            <person name="Barrangou R."/>
            <person name="Klaenhammer T.R."/>
            <person name="Caufield P.W."/>
            <person name="Cui Y."/>
            <person name="Zhang H."/>
            <person name="O'Toole P.W."/>
        </authorList>
    </citation>
    <scope>NUCLEOTIDE SEQUENCE [LARGE SCALE GENOMIC DNA]</scope>
    <source>
        <strain evidence="8 9">DSM 15353</strain>
    </source>
</reference>
<sequence>MKLQGLNKSFGANHVLQDINLELPERATTVIVGPSGSGKSTLLRSLNLLERPERGLYQLADLQIDFSKKIPAKEVLDVRKKTGMVFQDYNLFPHKSVLQNVIEGPVQVLKRDKNEATKEAYELLAKVGLKEKADFYPDQLSGGQAQRVAIARSLAMHPEYILLDEPTSALDPELEGEVLKVLAGLANEKKSLIIVTHNLFFARQIATKIVFVEDGRIIFDGPTKEFFNEQQKNTRIHDFISSMTFMDIDEDTVNN</sequence>
<dbReference type="InterPro" id="IPR050086">
    <property type="entry name" value="MetN_ABC_transporter-like"/>
</dbReference>
<evidence type="ECO:0000259" key="7">
    <source>
        <dbReference type="PROSITE" id="PS50893"/>
    </source>
</evidence>
<dbReference type="Gene3D" id="3.40.50.300">
    <property type="entry name" value="P-loop containing nucleotide triphosphate hydrolases"/>
    <property type="match status" value="1"/>
</dbReference>
<dbReference type="PATRIC" id="fig|89059.3.peg.1706"/>
<keyword evidence="3" id="KW-1003">Cell membrane</keyword>
<feature type="domain" description="ABC transporter" evidence="7">
    <location>
        <begin position="1"/>
        <end position="239"/>
    </location>
</feature>
<keyword evidence="6" id="KW-0472">Membrane</keyword>
<dbReference type="InterPro" id="IPR003593">
    <property type="entry name" value="AAA+_ATPase"/>
</dbReference>
<dbReference type="PROSITE" id="PS50893">
    <property type="entry name" value="ABC_TRANSPORTER_2"/>
    <property type="match status" value="1"/>
</dbReference>
<dbReference type="SUPFAM" id="SSF52540">
    <property type="entry name" value="P-loop containing nucleoside triphosphate hydrolases"/>
    <property type="match status" value="1"/>
</dbReference>
<proteinExistence type="predicted"/>
<accession>A0A0R2KCX1</accession>
<dbReference type="GO" id="GO:0016887">
    <property type="term" value="F:ATP hydrolysis activity"/>
    <property type="evidence" value="ECO:0007669"/>
    <property type="project" value="InterPro"/>
</dbReference>
<protein>
    <submittedName>
        <fullName evidence="8">Polar amino acid ABC transporter ATPase</fullName>
    </submittedName>
</protein>
<dbReference type="InterPro" id="IPR017871">
    <property type="entry name" value="ABC_transporter-like_CS"/>
</dbReference>
<name>A0A0R2KCX1_9LACO</name>
<dbReference type="InterPro" id="IPR003439">
    <property type="entry name" value="ABC_transporter-like_ATP-bd"/>
</dbReference>
<evidence type="ECO:0000256" key="3">
    <source>
        <dbReference type="ARBA" id="ARBA00022475"/>
    </source>
</evidence>
<evidence type="ECO:0000256" key="2">
    <source>
        <dbReference type="ARBA" id="ARBA00022448"/>
    </source>
</evidence>
<keyword evidence="5" id="KW-0067">ATP-binding</keyword>
<dbReference type="Proteomes" id="UP000051491">
    <property type="component" value="Unassembled WGS sequence"/>
</dbReference>
<gene>
    <name evidence="8" type="ORF">IV43_GL001598</name>
</gene>
<evidence type="ECO:0000256" key="4">
    <source>
        <dbReference type="ARBA" id="ARBA00022741"/>
    </source>
</evidence>